<dbReference type="GO" id="GO:0051028">
    <property type="term" value="P:mRNA transport"/>
    <property type="evidence" value="ECO:0007669"/>
    <property type="project" value="UniProtKB-KW"/>
</dbReference>
<name>A0A9P0M0G9_ACAOB</name>
<keyword evidence="3" id="KW-0677">Repeat</keyword>
<sequence length="665" mass="70310">MAFSFGNTSQSAFGSTQTKPTGFGTTFGSTATTTASTGFGFGSSFGGGTQQQTGFGSTFGQPAAGATAPTFGTSFGQPVASTASTFGTAFGAPASSAATPTFGSAFGGTAATGQQQQTNLFGAQASKPGLFGSTSTPSLFSTPGSGTTTGGLFGSTTTTQPAAGGLFGASTTTTPSLFGQPTSTPSLFGQPTPNTTSSLFGTNSGTTGGFGTGLFGSSNTFGSSFGATTTASTGFGGFGTSATYGGLGAGNAPAGYFGSTGLGAGARPPIRQADLLQSLATQTIASVYSVNLFNDERDDVIKKWNMLQACWGSGNGYYAPGQPPVEYVPLNPFYRFKAMGYNVIPEHDNSDGIVRIIFGKKIDELKNQQEVLKNGIAGILGNKPNLTIEIIQLRALTESQTELKVTVTEKGVTGTGRKIPATDLAAFFNQPQQKQQLTNVGVTSITPYVTPSKAELEEYLKHPPSGIDNQMWLAAIQDNPNPKKYIPVPINGFSDLRSRMLHQEYQTGLHQAFLDKVNKDIADLKTKHSSSIAQITELKQKFLEMQHRILRVLVKQESTRKLGIAIQPEEELLRGRFEMMHTQLNNPKQFKGQLNELLSNVKMIEGSQKQIAVQYRLDTEAQEEIKQLLKMEHNGIAQLVNIIKGDLHALNTIQEGMKQMVPNHS</sequence>
<dbReference type="PANTHER" id="PTHR13000">
    <property type="entry name" value="NUCLEOPORIN P54"/>
    <property type="match status" value="1"/>
</dbReference>
<evidence type="ECO:0000259" key="11">
    <source>
        <dbReference type="Pfam" id="PF13874"/>
    </source>
</evidence>
<evidence type="ECO:0000256" key="10">
    <source>
        <dbReference type="SAM" id="MobiDB-lite"/>
    </source>
</evidence>
<evidence type="ECO:0000256" key="1">
    <source>
        <dbReference type="ARBA" id="ARBA00004567"/>
    </source>
</evidence>
<accession>A0A9P0M0G9</accession>
<protein>
    <submittedName>
        <fullName evidence="13">Uncharacterized protein</fullName>
    </submittedName>
</protein>
<keyword evidence="6" id="KW-0811">Translocation</keyword>
<evidence type="ECO:0000256" key="2">
    <source>
        <dbReference type="ARBA" id="ARBA00022448"/>
    </source>
</evidence>
<evidence type="ECO:0000313" key="13">
    <source>
        <dbReference type="EMBL" id="CAH2002284.1"/>
    </source>
</evidence>
<dbReference type="Gene3D" id="1.20.5.170">
    <property type="match status" value="1"/>
</dbReference>
<dbReference type="GO" id="GO:0006607">
    <property type="term" value="P:NLS-bearing protein import into nucleus"/>
    <property type="evidence" value="ECO:0007669"/>
    <property type="project" value="TreeGrafter"/>
</dbReference>
<evidence type="ECO:0000259" key="12">
    <source>
        <dbReference type="Pfam" id="PF18437"/>
    </source>
</evidence>
<evidence type="ECO:0000256" key="9">
    <source>
        <dbReference type="ARBA" id="ARBA00060798"/>
    </source>
</evidence>
<dbReference type="AlphaFoldDB" id="A0A9P0M0G9"/>
<reference evidence="13" key="1">
    <citation type="submission" date="2022-03" db="EMBL/GenBank/DDBJ databases">
        <authorList>
            <person name="Sayadi A."/>
        </authorList>
    </citation>
    <scope>NUCLEOTIDE SEQUENCE</scope>
</reference>
<dbReference type="GO" id="GO:0017056">
    <property type="term" value="F:structural constituent of nuclear pore"/>
    <property type="evidence" value="ECO:0007669"/>
    <property type="project" value="TreeGrafter"/>
</dbReference>
<evidence type="ECO:0000256" key="4">
    <source>
        <dbReference type="ARBA" id="ARBA00022816"/>
    </source>
</evidence>
<dbReference type="EMBL" id="CAKOFQ010007490">
    <property type="protein sequence ID" value="CAH2002284.1"/>
    <property type="molecule type" value="Genomic_DNA"/>
</dbReference>
<evidence type="ECO:0000256" key="3">
    <source>
        <dbReference type="ARBA" id="ARBA00022737"/>
    </source>
</evidence>
<dbReference type="InterPro" id="IPR024864">
    <property type="entry name" value="Nup54/Nup57/Nup44"/>
</dbReference>
<dbReference type="Proteomes" id="UP001152888">
    <property type="component" value="Unassembled WGS sequence"/>
</dbReference>
<dbReference type="FunFam" id="1.20.5.490:FF:000003">
    <property type="entry name" value="nucleoporin p54 isoform X1"/>
    <property type="match status" value="1"/>
</dbReference>
<dbReference type="GO" id="GO:0036228">
    <property type="term" value="P:protein localization to nuclear inner membrane"/>
    <property type="evidence" value="ECO:0007669"/>
    <property type="project" value="TreeGrafter"/>
</dbReference>
<dbReference type="InterPro" id="IPR040985">
    <property type="entry name" value="Nup54_C"/>
</dbReference>
<feature type="domain" description="Nucleoporin Nup54 alpha-helical" evidence="11">
    <location>
        <begin position="463"/>
        <end position="600"/>
    </location>
</feature>
<organism evidence="13 14">
    <name type="scientific">Acanthoscelides obtectus</name>
    <name type="common">Bean weevil</name>
    <name type="synonym">Bruchus obtectus</name>
    <dbReference type="NCBI Taxonomy" id="200917"/>
    <lineage>
        <taxon>Eukaryota</taxon>
        <taxon>Metazoa</taxon>
        <taxon>Ecdysozoa</taxon>
        <taxon>Arthropoda</taxon>
        <taxon>Hexapoda</taxon>
        <taxon>Insecta</taxon>
        <taxon>Pterygota</taxon>
        <taxon>Neoptera</taxon>
        <taxon>Endopterygota</taxon>
        <taxon>Coleoptera</taxon>
        <taxon>Polyphaga</taxon>
        <taxon>Cucujiformia</taxon>
        <taxon>Chrysomeloidea</taxon>
        <taxon>Chrysomelidae</taxon>
        <taxon>Bruchinae</taxon>
        <taxon>Bruchini</taxon>
        <taxon>Acanthoscelides</taxon>
    </lineage>
</organism>
<proteinExistence type="inferred from homology"/>
<comment type="similarity">
    <text evidence="9">Belongs to the NUP54 family.</text>
</comment>
<feature type="region of interest" description="Disordered" evidence="10">
    <location>
        <begin position="1"/>
        <end position="24"/>
    </location>
</feature>
<evidence type="ECO:0000256" key="7">
    <source>
        <dbReference type="ARBA" id="ARBA00023132"/>
    </source>
</evidence>
<evidence type="ECO:0000256" key="8">
    <source>
        <dbReference type="ARBA" id="ARBA00023242"/>
    </source>
</evidence>
<comment type="subcellular location">
    <subcellularLocation>
        <location evidence="1">Nucleus</location>
        <location evidence="1">Nuclear pore complex</location>
    </subcellularLocation>
</comment>
<dbReference type="Pfam" id="PF13874">
    <property type="entry name" value="Nup54"/>
    <property type="match status" value="1"/>
</dbReference>
<dbReference type="Pfam" id="PF18437">
    <property type="entry name" value="Nup54_C"/>
    <property type="match status" value="1"/>
</dbReference>
<dbReference type="GO" id="GO:0044613">
    <property type="term" value="C:nuclear pore central transport channel"/>
    <property type="evidence" value="ECO:0007669"/>
    <property type="project" value="TreeGrafter"/>
</dbReference>
<keyword evidence="2" id="KW-0813">Transport</keyword>
<keyword evidence="14" id="KW-1185">Reference proteome</keyword>
<evidence type="ECO:0000256" key="5">
    <source>
        <dbReference type="ARBA" id="ARBA00022927"/>
    </source>
</evidence>
<comment type="caution">
    <text evidence="13">The sequence shown here is derived from an EMBL/GenBank/DDBJ whole genome shotgun (WGS) entry which is preliminary data.</text>
</comment>
<dbReference type="PANTHER" id="PTHR13000:SF0">
    <property type="entry name" value="NUCLEOPORIN P54"/>
    <property type="match status" value="1"/>
</dbReference>
<dbReference type="OrthoDB" id="6162375at2759"/>
<evidence type="ECO:0000256" key="6">
    <source>
        <dbReference type="ARBA" id="ARBA00023010"/>
    </source>
</evidence>
<keyword evidence="7" id="KW-0906">Nuclear pore complex</keyword>
<feature type="compositionally biased region" description="Polar residues" evidence="10">
    <location>
        <begin position="1"/>
        <end position="20"/>
    </location>
</feature>
<evidence type="ECO:0000313" key="14">
    <source>
        <dbReference type="Proteomes" id="UP001152888"/>
    </source>
</evidence>
<keyword evidence="8" id="KW-0539">Nucleus</keyword>
<keyword evidence="4" id="KW-0509">mRNA transport</keyword>
<dbReference type="Gene3D" id="1.20.5.490">
    <property type="entry name" value="Single helix bin"/>
    <property type="match status" value="1"/>
</dbReference>
<feature type="domain" description="Nup54 C-terminal interacting" evidence="12">
    <location>
        <begin position="615"/>
        <end position="653"/>
    </location>
</feature>
<dbReference type="GO" id="GO:0006999">
    <property type="term" value="P:nuclear pore organization"/>
    <property type="evidence" value="ECO:0007669"/>
    <property type="project" value="TreeGrafter"/>
</dbReference>
<keyword evidence="5" id="KW-0653">Protein transport</keyword>
<gene>
    <name evidence="13" type="ORF">ACAOBT_LOCUS26713</name>
</gene>
<dbReference type="InterPro" id="IPR025712">
    <property type="entry name" value="Nup54_alpha-helical_dom"/>
</dbReference>